<organism evidence="2 3">
    <name type="scientific">Lysobacter silvisoli</name>
    <dbReference type="NCBI Taxonomy" id="2293254"/>
    <lineage>
        <taxon>Bacteria</taxon>
        <taxon>Pseudomonadati</taxon>
        <taxon>Pseudomonadota</taxon>
        <taxon>Gammaproteobacteria</taxon>
        <taxon>Lysobacterales</taxon>
        <taxon>Lysobacteraceae</taxon>
        <taxon>Lysobacter</taxon>
    </lineage>
</organism>
<dbReference type="GO" id="GO:0016747">
    <property type="term" value="F:acyltransferase activity, transferring groups other than amino-acyl groups"/>
    <property type="evidence" value="ECO:0007669"/>
    <property type="project" value="InterPro"/>
</dbReference>
<comment type="caution">
    <text evidence="2">The sequence shown here is derived from an EMBL/GenBank/DDBJ whole genome shotgun (WGS) entry which is preliminary data.</text>
</comment>
<keyword evidence="2" id="KW-0808">Transferase</keyword>
<protein>
    <submittedName>
        <fullName evidence="2">GNAT family N-acetyltransferase</fullName>
    </submittedName>
</protein>
<proteinExistence type="predicted"/>
<accession>A0A371K0B1</accession>
<keyword evidence="3" id="KW-1185">Reference proteome</keyword>
<gene>
    <name evidence="2" type="ORF">DX914_14080</name>
</gene>
<dbReference type="CDD" id="cd04301">
    <property type="entry name" value="NAT_SF"/>
    <property type="match status" value="1"/>
</dbReference>
<dbReference type="Proteomes" id="UP000264492">
    <property type="component" value="Unassembled WGS sequence"/>
</dbReference>
<dbReference type="InterPro" id="IPR016181">
    <property type="entry name" value="Acyl_CoA_acyltransferase"/>
</dbReference>
<dbReference type="InterPro" id="IPR000182">
    <property type="entry name" value="GNAT_dom"/>
</dbReference>
<evidence type="ECO:0000259" key="1">
    <source>
        <dbReference type="PROSITE" id="PS51186"/>
    </source>
</evidence>
<name>A0A371K0B1_9GAMM</name>
<dbReference type="OrthoDB" id="9789605at2"/>
<feature type="domain" description="N-acetyltransferase" evidence="1">
    <location>
        <begin position="7"/>
        <end position="157"/>
    </location>
</feature>
<dbReference type="AlphaFoldDB" id="A0A371K0B1"/>
<evidence type="ECO:0000313" key="2">
    <source>
        <dbReference type="EMBL" id="RDZ27358.1"/>
    </source>
</evidence>
<dbReference type="Pfam" id="PF13508">
    <property type="entry name" value="Acetyltransf_7"/>
    <property type="match status" value="1"/>
</dbReference>
<dbReference type="Gene3D" id="3.40.630.30">
    <property type="match status" value="1"/>
</dbReference>
<reference evidence="2 3" key="1">
    <citation type="submission" date="2018-08" db="EMBL/GenBank/DDBJ databases">
        <title>Lysobacter sp. zong2l5, whole genome shotgun sequence.</title>
        <authorList>
            <person name="Zhang X."/>
            <person name="Feng G."/>
            <person name="Zhu H."/>
        </authorList>
    </citation>
    <scope>NUCLEOTIDE SEQUENCE [LARGE SCALE GENOMIC DNA]</scope>
    <source>
        <strain evidence="3">zong2l5</strain>
    </source>
</reference>
<sequence>MHTFGAIRLRDYRDSDWPRLCAIHDAARRDELAAAGLEAAYLTLAQTADNEGLFDARVVVAEVDALVQGFAAYSDDELTWLYCDPSVYRRGIGRALLRRAIADGAGTMYAEVLVGNDAALALYLSEGFRVLRTVQGKLAGNEAYAASGHYLERIDAN</sequence>
<dbReference type="RefSeq" id="WP_115859734.1">
    <property type="nucleotide sequence ID" value="NZ_QTSU01000002.1"/>
</dbReference>
<dbReference type="PROSITE" id="PS51186">
    <property type="entry name" value="GNAT"/>
    <property type="match status" value="1"/>
</dbReference>
<dbReference type="SUPFAM" id="SSF55729">
    <property type="entry name" value="Acyl-CoA N-acyltransferases (Nat)"/>
    <property type="match status" value="1"/>
</dbReference>
<evidence type="ECO:0000313" key="3">
    <source>
        <dbReference type="Proteomes" id="UP000264492"/>
    </source>
</evidence>
<dbReference type="EMBL" id="QTSU01000002">
    <property type="protein sequence ID" value="RDZ27358.1"/>
    <property type="molecule type" value="Genomic_DNA"/>
</dbReference>